<accession>A0A9Q3UG86</accession>
<evidence type="ECO:0000313" key="1">
    <source>
        <dbReference type="EMBL" id="MCC3807562.1"/>
    </source>
</evidence>
<dbReference type="AlphaFoldDB" id="A0A9Q3UG86"/>
<evidence type="ECO:0000313" key="2">
    <source>
        <dbReference type="Proteomes" id="UP000726777"/>
    </source>
</evidence>
<dbReference type="EMBL" id="JACVHL010000027">
    <property type="protein sequence ID" value="MCC3807562.1"/>
    <property type="molecule type" value="Genomic_DNA"/>
</dbReference>
<dbReference type="RefSeq" id="WP_228085908.1">
    <property type="nucleotide sequence ID" value="NZ_JACVHL010000027.1"/>
</dbReference>
<dbReference type="Proteomes" id="UP000726777">
    <property type="component" value="Unassembled WGS sequence"/>
</dbReference>
<protein>
    <submittedName>
        <fullName evidence="1">Uncharacterized protein</fullName>
    </submittedName>
</protein>
<proteinExistence type="predicted"/>
<comment type="caution">
    <text evidence="1">The sequence shown here is derived from an EMBL/GenBank/DDBJ whole genome shotgun (WGS) entry which is preliminary data.</text>
</comment>
<sequence length="81" mass="8564">MKIIELGIYGIEISHHSDGNGCAITSQMKEPDCLESDTFNAAVDGLESIILGHFSAGIDVTASEYLEGIETAYSALGAHFS</sequence>
<reference evidence="1" key="1">
    <citation type="submission" date="2020-09" db="EMBL/GenBank/DDBJ databases">
        <title>Genome sequence of Vibrio parahaemolyticus isolates.</title>
        <authorList>
            <person name="Hammerl J.A."/>
            <person name="Strauch E."/>
        </authorList>
    </citation>
    <scope>NUCLEOTIDE SEQUENCE</scope>
    <source>
        <strain evidence="1">17-VB00146</strain>
    </source>
</reference>
<organism evidence="1 2">
    <name type="scientific">Vibrio parahaemolyticus</name>
    <dbReference type="NCBI Taxonomy" id="670"/>
    <lineage>
        <taxon>Bacteria</taxon>
        <taxon>Pseudomonadati</taxon>
        <taxon>Pseudomonadota</taxon>
        <taxon>Gammaproteobacteria</taxon>
        <taxon>Vibrionales</taxon>
        <taxon>Vibrionaceae</taxon>
        <taxon>Vibrio</taxon>
    </lineage>
</organism>
<gene>
    <name evidence="1" type="ORF">IB292_21320</name>
</gene>
<name>A0A9Q3UG86_VIBPH</name>